<comment type="caution">
    <text evidence="2">The sequence shown here is derived from an EMBL/GenBank/DDBJ whole genome shotgun (WGS) entry which is preliminary data.</text>
</comment>
<keyword evidence="1" id="KW-1133">Transmembrane helix</keyword>
<keyword evidence="1" id="KW-0472">Membrane</keyword>
<proteinExistence type="predicted"/>
<keyword evidence="1" id="KW-0812">Transmembrane</keyword>
<evidence type="ECO:0000313" key="2">
    <source>
        <dbReference type="EMBL" id="KAG6686830.1"/>
    </source>
</evidence>
<organism evidence="2 3">
    <name type="scientific">Carya illinoinensis</name>
    <name type="common">Pecan</name>
    <dbReference type="NCBI Taxonomy" id="32201"/>
    <lineage>
        <taxon>Eukaryota</taxon>
        <taxon>Viridiplantae</taxon>
        <taxon>Streptophyta</taxon>
        <taxon>Embryophyta</taxon>
        <taxon>Tracheophyta</taxon>
        <taxon>Spermatophyta</taxon>
        <taxon>Magnoliopsida</taxon>
        <taxon>eudicotyledons</taxon>
        <taxon>Gunneridae</taxon>
        <taxon>Pentapetalae</taxon>
        <taxon>rosids</taxon>
        <taxon>fabids</taxon>
        <taxon>Fagales</taxon>
        <taxon>Juglandaceae</taxon>
        <taxon>Carya</taxon>
    </lineage>
</organism>
<sequence>MALKFSTTIVMFCFIAFLILANHVVSPRQLLQNGRRETGGDGMLPASLRRENPYEVLAKQPCIHMLPYIEILIFWRKHLSHINTYILIFPLYLSLVWHASFIHTYIYIYICCLQIQEKGHFIVRSMPPKCQA</sequence>
<dbReference type="Proteomes" id="UP000811246">
    <property type="component" value="Chromosome 11"/>
</dbReference>
<protein>
    <recommendedName>
        <fullName evidence="4">Transmembrane protein</fullName>
    </recommendedName>
</protein>
<dbReference type="AlphaFoldDB" id="A0A922DLP1"/>
<feature type="transmembrane region" description="Helical" evidence="1">
    <location>
        <begin position="85"/>
        <end position="110"/>
    </location>
</feature>
<gene>
    <name evidence="2" type="ORF">I3842_11G040200</name>
</gene>
<reference evidence="2" key="1">
    <citation type="submission" date="2021-01" db="EMBL/GenBank/DDBJ databases">
        <authorList>
            <person name="Lovell J.T."/>
            <person name="Bentley N."/>
            <person name="Bhattarai G."/>
            <person name="Jenkins J.W."/>
            <person name="Sreedasyam A."/>
            <person name="Alarcon Y."/>
            <person name="Bock C."/>
            <person name="Boston L."/>
            <person name="Carlson J."/>
            <person name="Cervantes K."/>
            <person name="Clermont K."/>
            <person name="Krom N."/>
            <person name="Kubenka K."/>
            <person name="Mamidi S."/>
            <person name="Mattison C."/>
            <person name="Monteros M."/>
            <person name="Pisani C."/>
            <person name="Plott C."/>
            <person name="Rajasekar S."/>
            <person name="Rhein H.S."/>
            <person name="Rohla C."/>
            <person name="Song M."/>
            <person name="Hilaire R.S."/>
            <person name="Shu S."/>
            <person name="Wells L."/>
            <person name="Wang X."/>
            <person name="Webber J."/>
            <person name="Heerema R.J."/>
            <person name="Klein P."/>
            <person name="Conner P."/>
            <person name="Grauke L."/>
            <person name="Grimwood J."/>
            <person name="Schmutz J."/>
            <person name="Randall J.J."/>
        </authorList>
    </citation>
    <scope>NUCLEOTIDE SEQUENCE</scope>
    <source>
        <tissue evidence="2">Leaf</tissue>
    </source>
</reference>
<accession>A0A922DLP1</accession>
<evidence type="ECO:0000313" key="3">
    <source>
        <dbReference type="Proteomes" id="UP000811246"/>
    </source>
</evidence>
<evidence type="ECO:0000256" key="1">
    <source>
        <dbReference type="SAM" id="Phobius"/>
    </source>
</evidence>
<evidence type="ECO:0008006" key="4">
    <source>
        <dbReference type="Google" id="ProtNLM"/>
    </source>
</evidence>
<name>A0A922DLP1_CARIL</name>
<dbReference type="EMBL" id="CM031835">
    <property type="protein sequence ID" value="KAG6686830.1"/>
    <property type="molecule type" value="Genomic_DNA"/>
</dbReference>
<feature type="transmembrane region" description="Helical" evidence="1">
    <location>
        <begin position="6"/>
        <end position="25"/>
    </location>
</feature>